<dbReference type="Pfam" id="PF06046">
    <property type="entry name" value="Sec6"/>
    <property type="match status" value="1"/>
</dbReference>
<evidence type="ECO:0008006" key="5">
    <source>
        <dbReference type="Google" id="ProtNLM"/>
    </source>
</evidence>
<proteinExistence type="predicted"/>
<dbReference type="GO" id="GO:0006887">
    <property type="term" value="P:exocytosis"/>
    <property type="evidence" value="ECO:0007669"/>
    <property type="project" value="InterPro"/>
</dbReference>
<evidence type="ECO:0000256" key="2">
    <source>
        <dbReference type="SAM" id="MobiDB-lite"/>
    </source>
</evidence>
<keyword evidence="1" id="KW-0175">Coiled coil</keyword>
<keyword evidence="4" id="KW-1185">Reference proteome</keyword>
<dbReference type="AlphaFoldDB" id="A0AAD7WKC7"/>
<organism evidence="3 4">
    <name type="scientific">Aldrovandia affinis</name>
    <dbReference type="NCBI Taxonomy" id="143900"/>
    <lineage>
        <taxon>Eukaryota</taxon>
        <taxon>Metazoa</taxon>
        <taxon>Chordata</taxon>
        <taxon>Craniata</taxon>
        <taxon>Vertebrata</taxon>
        <taxon>Euteleostomi</taxon>
        <taxon>Actinopterygii</taxon>
        <taxon>Neopterygii</taxon>
        <taxon>Teleostei</taxon>
        <taxon>Notacanthiformes</taxon>
        <taxon>Halosauridae</taxon>
        <taxon>Aldrovandia</taxon>
    </lineage>
</organism>
<dbReference type="GO" id="GO:0000149">
    <property type="term" value="F:SNARE binding"/>
    <property type="evidence" value="ECO:0007669"/>
    <property type="project" value="TreeGrafter"/>
</dbReference>
<accession>A0AAD7WKC7</accession>
<dbReference type="PANTHER" id="PTHR21292">
    <property type="entry name" value="EXOCYST COMPLEX COMPONENT SEC6-RELATED"/>
    <property type="match status" value="1"/>
</dbReference>
<evidence type="ECO:0000313" key="3">
    <source>
        <dbReference type="EMBL" id="KAJ8399209.1"/>
    </source>
</evidence>
<protein>
    <recommendedName>
        <fullName evidence="5">Tumor necrosis factor alpha-induced protein 2</fullName>
    </recommendedName>
</protein>
<evidence type="ECO:0000313" key="4">
    <source>
        <dbReference type="Proteomes" id="UP001221898"/>
    </source>
</evidence>
<feature type="coiled-coil region" evidence="1">
    <location>
        <begin position="91"/>
        <end position="118"/>
    </location>
</feature>
<gene>
    <name evidence="3" type="ORF">AAFF_G00415880</name>
</gene>
<comment type="caution">
    <text evidence="3">The sequence shown here is derived from an EMBL/GenBank/DDBJ whole genome shotgun (WGS) entry which is preliminary data.</text>
</comment>
<dbReference type="GO" id="GO:0000145">
    <property type="term" value="C:exocyst"/>
    <property type="evidence" value="ECO:0007669"/>
    <property type="project" value="InterPro"/>
</dbReference>
<feature type="non-terminal residue" evidence="3">
    <location>
        <position position="523"/>
    </location>
</feature>
<feature type="region of interest" description="Disordered" evidence="2">
    <location>
        <begin position="1"/>
        <end position="30"/>
    </location>
</feature>
<dbReference type="Proteomes" id="UP001221898">
    <property type="component" value="Unassembled WGS sequence"/>
</dbReference>
<dbReference type="InterPro" id="IPR010326">
    <property type="entry name" value="EXOC3/Sec6"/>
</dbReference>
<sequence>MRTLRRNTGGSGQAKAELPEKQPGKPFLKGLFGKPKMKLSSLTSLKSPKNSVTTKIPLPEVVLSFEENLRHWHLSRAGQQLIQLEESLFGRDTWKEEKERKEEEEEKLRRDYEALLDKTWLAVEASLSAGAEGLEALKSAASFVQQEEEQDQRWQETPVTEAVPAWRPRRCRQTHDAQLQRAVEKRMDETEDVSGGDDLSSSLKRDICKMGIRVKEDLLKVARNLKSCYPGDFDICNMYARLYHEAFAERLMSVAEFDLDLDDCIYLLSWVNNHYPNAILKHTEIKETIDCQSLGALLPVEVTRPLEQQYLSHKETIVEKYISIALREEEKSWLSGSLPKLTDGHYTNDIAFDVIQCIDGVLKDAITVLGEPYKAQEIMGQLKAFLMSYKRSLDEFVKGKRGNIKAVIKANLASLKQFEDYIEKGNDFFTEEMRICCLSIVNSMKHCGYSYLSNIIHEDLRVRYRKLGTQAWLTGKNHVLKELLEGISGHIEKCKDLKPSCFKELLGRLHTEVMVEYVKRLLK</sequence>
<dbReference type="EMBL" id="JAINUG010000085">
    <property type="protein sequence ID" value="KAJ8399209.1"/>
    <property type="molecule type" value="Genomic_DNA"/>
</dbReference>
<evidence type="ECO:0000256" key="1">
    <source>
        <dbReference type="SAM" id="Coils"/>
    </source>
</evidence>
<dbReference type="PANTHER" id="PTHR21292:SF4">
    <property type="entry name" value="TUMOR NECROSIS FACTOR ALPHA-INDUCED PROTEIN 2"/>
    <property type="match status" value="1"/>
</dbReference>
<dbReference type="GO" id="GO:0051601">
    <property type="term" value="P:exocyst localization"/>
    <property type="evidence" value="ECO:0007669"/>
    <property type="project" value="TreeGrafter"/>
</dbReference>
<name>A0AAD7WKC7_9TELE</name>
<reference evidence="3" key="1">
    <citation type="journal article" date="2023" name="Science">
        <title>Genome structures resolve the early diversification of teleost fishes.</title>
        <authorList>
            <person name="Parey E."/>
            <person name="Louis A."/>
            <person name="Montfort J."/>
            <person name="Bouchez O."/>
            <person name="Roques C."/>
            <person name="Iampietro C."/>
            <person name="Lluch J."/>
            <person name="Castinel A."/>
            <person name="Donnadieu C."/>
            <person name="Desvignes T."/>
            <person name="Floi Bucao C."/>
            <person name="Jouanno E."/>
            <person name="Wen M."/>
            <person name="Mejri S."/>
            <person name="Dirks R."/>
            <person name="Jansen H."/>
            <person name="Henkel C."/>
            <person name="Chen W.J."/>
            <person name="Zahm M."/>
            <person name="Cabau C."/>
            <person name="Klopp C."/>
            <person name="Thompson A.W."/>
            <person name="Robinson-Rechavi M."/>
            <person name="Braasch I."/>
            <person name="Lecointre G."/>
            <person name="Bobe J."/>
            <person name="Postlethwait J.H."/>
            <person name="Berthelot C."/>
            <person name="Roest Crollius H."/>
            <person name="Guiguen Y."/>
        </authorList>
    </citation>
    <scope>NUCLEOTIDE SEQUENCE</scope>
    <source>
        <strain evidence="3">NC1722</strain>
    </source>
</reference>